<dbReference type="GO" id="GO:0005506">
    <property type="term" value="F:iron ion binding"/>
    <property type="evidence" value="ECO:0007669"/>
    <property type="project" value="InterPro"/>
</dbReference>
<dbReference type="PRINTS" id="PR00605">
    <property type="entry name" value="CYTCHROMECIC"/>
</dbReference>
<dbReference type="OrthoDB" id="9805440at2"/>
<organism evidence="6 7">
    <name type="scientific">Capsulimonas corticalis</name>
    <dbReference type="NCBI Taxonomy" id="2219043"/>
    <lineage>
        <taxon>Bacteria</taxon>
        <taxon>Bacillati</taxon>
        <taxon>Armatimonadota</taxon>
        <taxon>Armatimonadia</taxon>
        <taxon>Capsulimonadales</taxon>
        <taxon>Capsulimonadaceae</taxon>
        <taxon>Capsulimonas</taxon>
    </lineage>
</organism>
<dbReference type="InterPro" id="IPR008168">
    <property type="entry name" value="Cyt_C_IC"/>
</dbReference>
<dbReference type="InterPro" id="IPR003468">
    <property type="entry name" value="Cyt_c_oxidase_monohaem-su/FixO"/>
</dbReference>
<dbReference type="Pfam" id="PF02433">
    <property type="entry name" value="FixO"/>
    <property type="match status" value="1"/>
</dbReference>
<accession>A0A402CWB2</accession>
<dbReference type="GO" id="GO:0020037">
    <property type="term" value="F:heme binding"/>
    <property type="evidence" value="ECO:0007669"/>
    <property type="project" value="InterPro"/>
</dbReference>
<evidence type="ECO:0000313" key="7">
    <source>
        <dbReference type="Proteomes" id="UP000287394"/>
    </source>
</evidence>
<dbReference type="InterPro" id="IPR009056">
    <property type="entry name" value="Cyt_c-like_dom"/>
</dbReference>
<protein>
    <submittedName>
        <fullName evidence="6">Uncharacterized protein</fullName>
    </submittedName>
</protein>
<evidence type="ECO:0000256" key="4">
    <source>
        <dbReference type="ARBA" id="ARBA00022982"/>
    </source>
</evidence>
<keyword evidence="7" id="KW-1185">Reference proteome</keyword>
<dbReference type="InterPro" id="IPR051459">
    <property type="entry name" value="Cytochrome_c-type_DH"/>
</dbReference>
<dbReference type="Proteomes" id="UP000287394">
    <property type="component" value="Chromosome"/>
</dbReference>
<dbReference type="Gene3D" id="1.10.760.10">
    <property type="entry name" value="Cytochrome c-like domain"/>
    <property type="match status" value="2"/>
</dbReference>
<reference evidence="6 7" key="1">
    <citation type="journal article" date="2019" name="Int. J. Syst. Evol. Microbiol.">
        <title>Capsulimonas corticalis gen. nov., sp. nov., an aerobic capsulated bacterium, of a novel bacterial order, Capsulimonadales ord. nov., of the class Armatimonadia of the phylum Armatimonadetes.</title>
        <authorList>
            <person name="Li J."/>
            <person name="Kudo C."/>
            <person name="Tonouchi A."/>
        </authorList>
    </citation>
    <scope>NUCLEOTIDE SEQUENCE [LARGE SCALE GENOMIC DNA]</scope>
    <source>
        <strain evidence="6 7">AX-7</strain>
    </source>
</reference>
<evidence type="ECO:0000313" key="6">
    <source>
        <dbReference type="EMBL" id="BDI34085.1"/>
    </source>
</evidence>
<dbReference type="KEGG" id="ccot:CCAX7_61360"/>
<keyword evidence="5" id="KW-0408">Iron</keyword>
<keyword evidence="2" id="KW-0349">Heme</keyword>
<dbReference type="RefSeq" id="WP_119321632.1">
    <property type="nucleotide sequence ID" value="NZ_AP025739.1"/>
</dbReference>
<dbReference type="PROSITE" id="PS51007">
    <property type="entry name" value="CYTC"/>
    <property type="match status" value="2"/>
</dbReference>
<sequence length="361" mass="39780">MKMTPFVIVTGSTLILFGVILANIAAPSWVFRPLPSANAAPYTPLQLEGRALYVKNGCVYCHSQETRPMDWGVGSGEAAQPGDYAYDSPHLIGSSRTGPDLFREGGYHTDDWHWAHFENPRYTRPQSIMPSFKYIRGHERSALIAYVQCLGGRRGESRAEEQGSLKPRLIAYYAKGPADNVAYLNKTIPKQWLEMPNPVPASPGSIERGRVVYAAFCTGCHGAYGDGRGAAKPYLNPPPMDFTLVQASGANPSSGQRGFHFNPSKNKVSTLNNGAIYYAVLYGLPGSAMPAFKGQLESEKIWDVGNYIGASFMAWKKQEYKGRYDELARSWDFVPCSAVRVAQTNAGRNTQKWQTQGRHPG</sequence>
<dbReference type="SUPFAM" id="SSF46626">
    <property type="entry name" value="Cytochrome c"/>
    <property type="match status" value="2"/>
</dbReference>
<evidence type="ECO:0000256" key="1">
    <source>
        <dbReference type="ARBA" id="ARBA00022448"/>
    </source>
</evidence>
<dbReference type="PANTHER" id="PTHR35008:SF8">
    <property type="entry name" value="ALCOHOL DEHYDROGENASE CYTOCHROME C SUBUNIT"/>
    <property type="match status" value="1"/>
</dbReference>
<dbReference type="PANTHER" id="PTHR35008">
    <property type="entry name" value="BLL4482 PROTEIN-RELATED"/>
    <property type="match status" value="1"/>
</dbReference>
<evidence type="ECO:0000256" key="5">
    <source>
        <dbReference type="ARBA" id="ARBA00023004"/>
    </source>
</evidence>
<dbReference type="AlphaFoldDB" id="A0A402CWB2"/>
<keyword evidence="4" id="KW-0249">Electron transport</keyword>
<name>A0A402CWB2_9BACT</name>
<evidence type="ECO:0000256" key="3">
    <source>
        <dbReference type="ARBA" id="ARBA00022723"/>
    </source>
</evidence>
<dbReference type="EMBL" id="AP025739">
    <property type="protein sequence ID" value="BDI34085.1"/>
    <property type="molecule type" value="Genomic_DNA"/>
</dbReference>
<gene>
    <name evidence="6" type="ORF">CCAX7_61360</name>
</gene>
<dbReference type="GO" id="GO:0009055">
    <property type="term" value="F:electron transfer activity"/>
    <property type="evidence" value="ECO:0007669"/>
    <property type="project" value="InterPro"/>
</dbReference>
<evidence type="ECO:0000256" key="2">
    <source>
        <dbReference type="ARBA" id="ARBA00022617"/>
    </source>
</evidence>
<keyword evidence="1" id="KW-0813">Transport</keyword>
<proteinExistence type="predicted"/>
<keyword evidence="3" id="KW-0479">Metal-binding</keyword>
<dbReference type="InterPro" id="IPR036909">
    <property type="entry name" value="Cyt_c-like_dom_sf"/>
</dbReference>
<dbReference type="Pfam" id="PF13442">
    <property type="entry name" value="Cytochrome_CBB3"/>
    <property type="match status" value="1"/>
</dbReference>